<keyword evidence="1" id="KW-0472">Membrane</keyword>
<dbReference type="OrthoDB" id="203097at2759"/>
<gene>
    <name evidence="3" type="ORF">ECPE_LOCUS15139</name>
</gene>
<keyword evidence="1" id="KW-0812">Transmembrane</keyword>
<dbReference type="AlphaFoldDB" id="A0A183B7F5"/>
<evidence type="ECO:0000313" key="4">
    <source>
        <dbReference type="Proteomes" id="UP000272942"/>
    </source>
</evidence>
<dbReference type="InterPro" id="IPR038770">
    <property type="entry name" value="Na+/solute_symporter_sf"/>
</dbReference>
<accession>A0A183B7F5</accession>
<name>A0A183B7F5_9TREM</name>
<evidence type="ECO:0000256" key="1">
    <source>
        <dbReference type="SAM" id="Phobius"/>
    </source>
</evidence>
<reference evidence="3 4" key="2">
    <citation type="submission" date="2018-11" db="EMBL/GenBank/DDBJ databases">
        <authorList>
            <consortium name="Pathogen Informatics"/>
        </authorList>
    </citation>
    <scope>NUCLEOTIDE SEQUENCE [LARGE SCALE GENOMIC DNA]</scope>
    <source>
        <strain evidence="3 4">Egypt</strain>
    </source>
</reference>
<keyword evidence="1" id="KW-1133">Transmembrane helix</keyword>
<dbReference type="Proteomes" id="UP000272942">
    <property type="component" value="Unassembled WGS sequence"/>
</dbReference>
<feature type="signal peptide" evidence="2">
    <location>
        <begin position="1"/>
        <end position="21"/>
    </location>
</feature>
<evidence type="ECO:0000313" key="3">
    <source>
        <dbReference type="EMBL" id="VDP92411.1"/>
    </source>
</evidence>
<sequence length="268" mass="30058">MTSMTTRWLLLLLCFAYSSHSIPSPDNTRSVDFGLEAHDRVKDLRVKFESTLVGDDDNATYFEQIRASTSNNTVVRIKIAKEHLKFFDNSGSRQFPAHVIYSSKIPIHLSYDLDSIHAANLSDVKWYWLPPGVDKNVTIPLNITAKQIGLSYVRFWINEGVARSTDEIQSWALTNSNHELLKNLSGLKLKSADFPESETVGFPLLVLRAQGVVQLIFRIVVVILVSIFIFTMGCELDIAVMKAYAKRPVGPAIGWGCQFVIMPLVSPL</sequence>
<feature type="chain" id="PRO_5043138371" evidence="2">
    <location>
        <begin position="22"/>
        <end position="268"/>
    </location>
</feature>
<dbReference type="EMBL" id="UZAN01059660">
    <property type="protein sequence ID" value="VDP92411.1"/>
    <property type="molecule type" value="Genomic_DNA"/>
</dbReference>
<dbReference type="Gene3D" id="1.20.1530.20">
    <property type="match status" value="1"/>
</dbReference>
<protein>
    <submittedName>
        <fullName evidence="5">Neur_chan_LBD domain-containing protein</fullName>
    </submittedName>
</protein>
<proteinExistence type="predicted"/>
<evidence type="ECO:0000313" key="5">
    <source>
        <dbReference type="WBParaSite" id="ECPE_0001518001-mRNA-1"/>
    </source>
</evidence>
<feature type="transmembrane region" description="Helical" evidence="1">
    <location>
        <begin position="215"/>
        <end position="238"/>
    </location>
</feature>
<keyword evidence="4" id="KW-1185">Reference proteome</keyword>
<reference evidence="5" key="1">
    <citation type="submission" date="2016-06" db="UniProtKB">
        <authorList>
            <consortium name="WormBaseParasite"/>
        </authorList>
    </citation>
    <scope>IDENTIFICATION</scope>
</reference>
<organism evidence="5">
    <name type="scientific">Echinostoma caproni</name>
    <dbReference type="NCBI Taxonomy" id="27848"/>
    <lineage>
        <taxon>Eukaryota</taxon>
        <taxon>Metazoa</taxon>
        <taxon>Spiralia</taxon>
        <taxon>Lophotrochozoa</taxon>
        <taxon>Platyhelminthes</taxon>
        <taxon>Trematoda</taxon>
        <taxon>Digenea</taxon>
        <taxon>Plagiorchiida</taxon>
        <taxon>Echinostomata</taxon>
        <taxon>Echinostomatoidea</taxon>
        <taxon>Echinostomatidae</taxon>
        <taxon>Echinostoma</taxon>
    </lineage>
</organism>
<evidence type="ECO:0000256" key="2">
    <source>
        <dbReference type="SAM" id="SignalP"/>
    </source>
</evidence>
<dbReference type="WBParaSite" id="ECPE_0001518001-mRNA-1">
    <property type="protein sequence ID" value="ECPE_0001518001-mRNA-1"/>
    <property type="gene ID" value="ECPE_0001518001"/>
</dbReference>
<keyword evidence="2" id="KW-0732">Signal</keyword>